<reference evidence="1 2" key="1">
    <citation type="submission" date="2019-03" db="EMBL/GenBank/DDBJ databases">
        <title>Single cell metagenomics reveals metabolic interactions within the superorganism composed of flagellate Streblomastix strix and complex community of Bacteroidetes bacteria on its surface.</title>
        <authorList>
            <person name="Treitli S.C."/>
            <person name="Kolisko M."/>
            <person name="Husnik F."/>
            <person name="Keeling P."/>
            <person name="Hampl V."/>
        </authorList>
    </citation>
    <scope>NUCLEOTIDE SEQUENCE [LARGE SCALE GENOMIC DNA]</scope>
    <source>
        <strain evidence="1">ST1C</strain>
    </source>
</reference>
<proteinExistence type="predicted"/>
<accession>A0A5J4X6H3</accession>
<evidence type="ECO:0000313" key="2">
    <source>
        <dbReference type="Proteomes" id="UP000324800"/>
    </source>
</evidence>
<feature type="non-terminal residue" evidence="1">
    <location>
        <position position="32"/>
    </location>
</feature>
<evidence type="ECO:0000313" key="1">
    <source>
        <dbReference type="EMBL" id="KAA6402633.1"/>
    </source>
</evidence>
<dbReference type="EMBL" id="SNRW01000207">
    <property type="protein sequence ID" value="KAA6402633.1"/>
    <property type="molecule type" value="Genomic_DNA"/>
</dbReference>
<name>A0A5J4X6H3_9EUKA</name>
<comment type="caution">
    <text evidence="1">The sequence shown here is derived from an EMBL/GenBank/DDBJ whole genome shotgun (WGS) entry which is preliminary data.</text>
</comment>
<dbReference type="Proteomes" id="UP000324800">
    <property type="component" value="Unassembled WGS sequence"/>
</dbReference>
<gene>
    <name evidence="1" type="ORF">EZS28_001832</name>
</gene>
<sequence>MGSCLSSTLEVVKDKVEPAIGASGGLDSIVEK</sequence>
<protein>
    <submittedName>
        <fullName evidence="1">Uncharacterized protein</fullName>
    </submittedName>
</protein>
<organism evidence="1 2">
    <name type="scientific">Streblomastix strix</name>
    <dbReference type="NCBI Taxonomy" id="222440"/>
    <lineage>
        <taxon>Eukaryota</taxon>
        <taxon>Metamonada</taxon>
        <taxon>Preaxostyla</taxon>
        <taxon>Oxymonadida</taxon>
        <taxon>Streblomastigidae</taxon>
        <taxon>Streblomastix</taxon>
    </lineage>
</organism>
<dbReference type="AlphaFoldDB" id="A0A5J4X6H3"/>